<dbReference type="GO" id="GO:0016787">
    <property type="term" value="F:hydrolase activity"/>
    <property type="evidence" value="ECO:0007669"/>
    <property type="project" value="UniProtKB-KW"/>
</dbReference>
<evidence type="ECO:0000313" key="3">
    <source>
        <dbReference type="Proteomes" id="UP000009168"/>
    </source>
</evidence>
<organism evidence="2 3">
    <name type="scientific">Tetrahymena thermophila (strain SB210)</name>
    <dbReference type="NCBI Taxonomy" id="312017"/>
    <lineage>
        <taxon>Eukaryota</taxon>
        <taxon>Sar</taxon>
        <taxon>Alveolata</taxon>
        <taxon>Ciliophora</taxon>
        <taxon>Intramacronucleata</taxon>
        <taxon>Oligohymenophorea</taxon>
        <taxon>Hymenostomatida</taxon>
        <taxon>Tetrahymenina</taxon>
        <taxon>Tetrahymenidae</taxon>
        <taxon>Tetrahymena</taxon>
    </lineage>
</organism>
<dbReference type="AlphaFoldDB" id="Q23ML8"/>
<dbReference type="InParanoid" id="Q23ML8"/>
<dbReference type="HOGENOM" id="CLU_699252_0_0_1"/>
<name>Q23ML8_TETTS</name>
<proteinExistence type="predicted"/>
<dbReference type="Pfam" id="PF00561">
    <property type="entry name" value="Abhydrolase_1"/>
    <property type="match status" value="1"/>
</dbReference>
<keyword evidence="3" id="KW-1185">Reference proteome</keyword>
<dbReference type="Proteomes" id="UP000009168">
    <property type="component" value="Unassembled WGS sequence"/>
</dbReference>
<gene>
    <name evidence="2" type="ORF">TTHERM_01045800</name>
</gene>
<dbReference type="InterPro" id="IPR029058">
    <property type="entry name" value="AB_hydrolase_fold"/>
</dbReference>
<sequence>MTIKHLSLSYKSKLLNNKNLVLQLICITLYNQQQKYLFIFTLISQIFYKNNKQSVKKQSNQTNLQKQQQDKFKKFDIPSNFIHGRDTRLALQIQKENEEIRILCQQNEAQFKQIIDQEHNKQINKFQNEVKELKLSGNRYLFYTDRISDINQNEANQINIPVIMTIHGIPGSLQDFLSLQQHIQARLSCRWINFSIPGLDGQDERRGTYLGYLEDTSLLMKDFLDELKIDKVVLIMHSAGGMYGKKFIHTHPERVKAIVQLASIGLEIWEPLLVQNTIFQKIGIDLNSITREQIDNKDFRDSMIRNINNLMNIFNQSKDKSLQVWKAMNFYHHIMLLKAQTYKNGFDSFFLEMKNLDRRIPRFFAYSQVDALLRERHLQQEIYYYILSPQSYNFQLKNQPKLDYKFQLRDEQSVLKNFIFSYNDAGHAFQYHKGFELSIKLKIFIQIIEQIEVSNKQINSQVQPKL</sequence>
<dbReference type="KEGG" id="tet:TTHERM_01045800"/>
<dbReference type="PANTHER" id="PTHR43798">
    <property type="entry name" value="MONOACYLGLYCEROL LIPASE"/>
    <property type="match status" value="1"/>
</dbReference>
<feature type="domain" description="AB hydrolase-1" evidence="1">
    <location>
        <begin position="161"/>
        <end position="335"/>
    </location>
</feature>
<dbReference type="SUPFAM" id="SSF53474">
    <property type="entry name" value="alpha/beta-Hydrolases"/>
    <property type="match status" value="1"/>
</dbReference>
<dbReference type="Gene3D" id="3.40.50.1820">
    <property type="entry name" value="alpha/beta hydrolase"/>
    <property type="match status" value="1"/>
</dbReference>
<dbReference type="GeneID" id="7843812"/>
<protein>
    <submittedName>
        <fullName evidence="2">Alpha/beta fold hydrolase</fullName>
    </submittedName>
</protein>
<dbReference type="InterPro" id="IPR050266">
    <property type="entry name" value="AB_hydrolase_sf"/>
</dbReference>
<dbReference type="OrthoDB" id="324878at2759"/>
<evidence type="ECO:0000313" key="2">
    <source>
        <dbReference type="EMBL" id="EAR97748.2"/>
    </source>
</evidence>
<evidence type="ECO:0000259" key="1">
    <source>
        <dbReference type="Pfam" id="PF00561"/>
    </source>
</evidence>
<reference evidence="3" key="1">
    <citation type="journal article" date="2006" name="PLoS Biol.">
        <title>Macronuclear genome sequence of the ciliate Tetrahymena thermophila, a model eukaryote.</title>
        <authorList>
            <person name="Eisen J.A."/>
            <person name="Coyne R.S."/>
            <person name="Wu M."/>
            <person name="Wu D."/>
            <person name="Thiagarajan M."/>
            <person name="Wortman J.R."/>
            <person name="Badger J.H."/>
            <person name="Ren Q."/>
            <person name="Amedeo P."/>
            <person name="Jones K.M."/>
            <person name="Tallon L.J."/>
            <person name="Delcher A.L."/>
            <person name="Salzberg S.L."/>
            <person name="Silva J.C."/>
            <person name="Haas B.J."/>
            <person name="Majoros W.H."/>
            <person name="Farzad M."/>
            <person name="Carlton J.M."/>
            <person name="Smith R.K. Jr."/>
            <person name="Garg J."/>
            <person name="Pearlman R.E."/>
            <person name="Karrer K.M."/>
            <person name="Sun L."/>
            <person name="Manning G."/>
            <person name="Elde N.C."/>
            <person name="Turkewitz A.P."/>
            <person name="Asai D.J."/>
            <person name="Wilkes D.E."/>
            <person name="Wang Y."/>
            <person name="Cai H."/>
            <person name="Collins K."/>
            <person name="Stewart B.A."/>
            <person name="Lee S.R."/>
            <person name="Wilamowska K."/>
            <person name="Weinberg Z."/>
            <person name="Ruzzo W.L."/>
            <person name="Wloga D."/>
            <person name="Gaertig J."/>
            <person name="Frankel J."/>
            <person name="Tsao C.-C."/>
            <person name="Gorovsky M.A."/>
            <person name="Keeling P.J."/>
            <person name="Waller R.F."/>
            <person name="Patron N.J."/>
            <person name="Cherry J.M."/>
            <person name="Stover N.A."/>
            <person name="Krieger C.J."/>
            <person name="del Toro C."/>
            <person name="Ryder H.F."/>
            <person name="Williamson S.C."/>
            <person name="Barbeau R.A."/>
            <person name="Hamilton E.P."/>
            <person name="Orias E."/>
        </authorList>
    </citation>
    <scope>NUCLEOTIDE SEQUENCE [LARGE SCALE GENOMIC DNA]</scope>
    <source>
        <strain evidence="3">SB210</strain>
    </source>
</reference>
<dbReference type="ESTHER" id="tetts-q23ml8">
    <property type="family name" value="6_AlphaBeta_hydrolase"/>
</dbReference>
<dbReference type="RefSeq" id="XP_001017993.2">
    <property type="nucleotide sequence ID" value="XM_001017993.2"/>
</dbReference>
<keyword evidence="2" id="KW-0378">Hydrolase</keyword>
<dbReference type="InterPro" id="IPR000073">
    <property type="entry name" value="AB_hydrolase_1"/>
</dbReference>
<dbReference type="EMBL" id="GG662659">
    <property type="protein sequence ID" value="EAR97748.2"/>
    <property type="molecule type" value="Genomic_DNA"/>
</dbReference>
<accession>Q23ML8</accession>